<name>A0A4Z2E1F5_9TELE</name>
<keyword evidence="2" id="KW-1185">Reference proteome</keyword>
<comment type="caution">
    <text evidence="1">The sequence shown here is derived from an EMBL/GenBank/DDBJ whole genome shotgun (WGS) entry which is preliminary data.</text>
</comment>
<accession>A0A4Z2E1F5</accession>
<protein>
    <submittedName>
        <fullName evidence="1">Uncharacterized protein</fullName>
    </submittedName>
</protein>
<dbReference type="EMBL" id="SRLO01022000">
    <property type="protein sequence ID" value="TNN22538.1"/>
    <property type="molecule type" value="Genomic_DNA"/>
</dbReference>
<sequence length="84" mass="9352">MTAVWRGAGRRHPVNGFEGKANGRAEQRADMPGCLPAVVLKSEFLFCGDGRPPWLLLDLTSLLSVRVILPMIDRSIAAWYWEIA</sequence>
<gene>
    <name evidence="1" type="ORF">EYF80_067348</name>
</gene>
<evidence type="ECO:0000313" key="2">
    <source>
        <dbReference type="Proteomes" id="UP000314294"/>
    </source>
</evidence>
<dbReference type="AlphaFoldDB" id="A0A4Z2E1F5"/>
<dbReference type="Proteomes" id="UP000314294">
    <property type="component" value="Unassembled WGS sequence"/>
</dbReference>
<proteinExistence type="predicted"/>
<reference evidence="1 2" key="1">
    <citation type="submission" date="2019-03" db="EMBL/GenBank/DDBJ databases">
        <title>First draft genome of Liparis tanakae, snailfish: a comprehensive survey of snailfish specific genes.</title>
        <authorList>
            <person name="Kim W."/>
            <person name="Song I."/>
            <person name="Jeong J.-H."/>
            <person name="Kim D."/>
            <person name="Kim S."/>
            <person name="Ryu S."/>
            <person name="Song J.Y."/>
            <person name="Lee S.K."/>
        </authorList>
    </citation>
    <scope>NUCLEOTIDE SEQUENCE [LARGE SCALE GENOMIC DNA]</scope>
    <source>
        <tissue evidence="1">Muscle</tissue>
    </source>
</reference>
<organism evidence="1 2">
    <name type="scientific">Liparis tanakae</name>
    <name type="common">Tanaka's snailfish</name>
    <dbReference type="NCBI Taxonomy" id="230148"/>
    <lineage>
        <taxon>Eukaryota</taxon>
        <taxon>Metazoa</taxon>
        <taxon>Chordata</taxon>
        <taxon>Craniata</taxon>
        <taxon>Vertebrata</taxon>
        <taxon>Euteleostomi</taxon>
        <taxon>Actinopterygii</taxon>
        <taxon>Neopterygii</taxon>
        <taxon>Teleostei</taxon>
        <taxon>Neoteleostei</taxon>
        <taxon>Acanthomorphata</taxon>
        <taxon>Eupercaria</taxon>
        <taxon>Perciformes</taxon>
        <taxon>Cottioidei</taxon>
        <taxon>Cottales</taxon>
        <taxon>Liparidae</taxon>
        <taxon>Liparis</taxon>
    </lineage>
</organism>
<evidence type="ECO:0000313" key="1">
    <source>
        <dbReference type="EMBL" id="TNN22538.1"/>
    </source>
</evidence>